<feature type="transmembrane region" description="Helical" evidence="1">
    <location>
        <begin position="115"/>
        <end position="135"/>
    </location>
</feature>
<keyword evidence="1" id="KW-1133">Transmembrane helix</keyword>
<name>A0A499UBP5_9ACTN</name>
<dbReference type="AlphaFoldDB" id="A0A499UBP5"/>
<sequence length="335" mass="35807">MTDETTQWNARTRLALAARSVDTTTADTVLDEVAQHCADSGETPYEAFGAPDEYADTVISERIPPEARAGLHADGLTRADHLSSALAQTGVVTLIVGVFLWGGSGTMLSVTPAGLTGSALTAVALISACLALTFSGSRLRAAAAWGLTALVAVMLAAAAFTTLPITRLGRLPTPALCMLGVVLLWSATRSGPVSHHEGVTMTRQTDAHSRDEDWLRELHQLLRQRHAISHDRAAELTRDAAHHLIATGGAPQDEFGPVELYALKLAEQERSGSRWWLRQDVQAVIVVLITLGYLVSNLLSDGPLWQTIVASAALAGSLASLVFDLRRKRPIRSSR</sequence>
<feature type="transmembrane region" description="Helical" evidence="1">
    <location>
        <begin position="281"/>
        <end position="299"/>
    </location>
</feature>
<dbReference type="EMBL" id="AP019620">
    <property type="protein sequence ID" value="BBJ38283.1"/>
    <property type="molecule type" value="Genomic_DNA"/>
</dbReference>
<keyword evidence="1" id="KW-0472">Membrane</keyword>
<feature type="transmembrane region" description="Helical" evidence="1">
    <location>
        <begin position="305"/>
        <end position="325"/>
    </location>
</feature>
<evidence type="ECO:0000313" key="2">
    <source>
        <dbReference type="EMBL" id="BBJ38283.1"/>
    </source>
</evidence>
<feature type="transmembrane region" description="Helical" evidence="1">
    <location>
        <begin position="171"/>
        <end position="188"/>
    </location>
</feature>
<reference evidence="2 3" key="1">
    <citation type="journal article" date="2020" name="Int. J. Syst. Evol. Microbiol.">
        <title>Reclassification of Streptomyces castelarensis and Streptomyces sporoclivatus as later heterotypic synonyms of Streptomyces antimycoticus.</title>
        <authorList>
            <person name="Komaki H."/>
            <person name="Tamura T."/>
        </authorList>
    </citation>
    <scope>NUCLEOTIDE SEQUENCE [LARGE SCALE GENOMIC DNA]</scope>
    <source>
        <strain evidence="2 3">NBRC 100767</strain>
    </source>
</reference>
<proteinExistence type="predicted"/>
<feature type="transmembrane region" description="Helical" evidence="1">
    <location>
        <begin position="142"/>
        <end position="165"/>
    </location>
</feature>
<feature type="transmembrane region" description="Helical" evidence="1">
    <location>
        <begin position="85"/>
        <end position="103"/>
    </location>
</feature>
<gene>
    <name evidence="2" type="ORF">SSPO_010010</name>
</gene>
<evidence type="ECO:0000313" key="3">
    <source>
        <dbReference type="Proteomes" id="UP000463951"/>
    </source>
</evidence>
<keyword evidence="1" id="KW-0812">Transmembrane</keyword>
<organism evidence="2 3">
    <name type="scientific">Streptomyces antimycoticus</name>
    <dbReference type="NCBI Taxonomy" id="68175"/>
    <lineage>
        <taxon>Bacteria</taxon>
        <taxon>Bacillati</taxon>
        <taxon>Actinomycetota</taxon>
        <taxon>Actinomycetes</taxon>
        <taxon>Kitasatosporales</taxon>
        <taxon>Streptomycetaceae</taxon>
        <taxon>Streptomyces</taxon>
        <taxon>Streptomyces violaceusniger group</taxon>
    </lineage>
</organism>
<dbReference type="Proteomes" id="UP000463951">
    <property type="component" value="Chromosome"/>
</dbReference>
<protein>
    <submittedName>
        <fullName evidence="2">Uncharacterized protein</fullName>
    </submittedName>
</protein>
<accession>A0A499UBP5</accession>
<evidence type="ECO:0000256" key="1">
    <source>
        <dbReference type="SAM" id="Phobius"/>
    </source>
</evidence>